<dbReference type="VEuPathDB" id="TriTrypDB:LpyrH10_22_0540"/>
<dbReference type="EMBL" id="LGTL01000022">
    <property type="protein sequence ID" value="KPA75926.1"/>
    <property type="molecule type" value="Genomic_DNA"/>
</dbReference>
<dbReference type="RefSeq" id="XP_015654365.1">
    <property type="nucleotide sequence ID" value="XM_015806970.1"/>
</dbReference>
<organism evidence="9 10">
    <name type="scientific">Leptomonas pyrrhocoris</name>
    <name type="common">Firebug parasite</name>
    <dbReference type="NCBI Taxonomy" id="157538"/>
    <lineage>
        <taxon>Eukaryota</taxon>
        <taxon>Discoba</taxon>
        <taxon>Euglenozoa</taxon>
        <taxon>Kinetoplastea</taxon>
        <taxon>Metakinetoplastina</taxon>
        <taxon>Trypanosomatida</taxon>
        <taxon>Trypanosomatidae</taxon>
        <taxon>Leishmaniinae</taxon>
        <taxon>Leptomonas</taxon>
    </lineage>
</organism>
<feature type="transmembrane region" description="Helical" evidence="7">
    <location>
        <begin position="204"/>
        <end position="224"/>
    </location>
</feature>
<evidence type="ECO:0000256" key="5">
    <source>
        <dbReference type="ARBA" id="ARBA00023136"/>
    </source>
</evidence>
<feature type="transmembrane region" description="Helical" evidence="7">
    <location>
        <begin position="439"/>
        <end position="460"/>
    </location>
</feature>
<evidence type="ECO:0000313" key="10">
    <source>
        <dbReference type="Proteomes" id="UP000037923"/>
    </source>
</evidence>
<accession>A0A0M9FU58</accession>
<dbReference type="PANTHER" id="PTHR31585">
    <property type="entry name" value="FOLATE-BIOPTERIN TRANSPORTER 1, CHLOROPLASTIC"/>
    <property type="match status" value="1"/>
</dbReference>
<evidence type="ECO:0000256" key="7">
    <source>
        <dbReference type="SAM" id="Phobius"/>
    </source>
</evidence>
<keyword evidence="4 7" id="KW-1133">Transmembrane helix</keyword>
<feature type="region of interest" description="Disordered" evidence="6">
    <location>
        <begin position="64"/>
        <end position="103"/>
    </location>
</feature>
<feature type="compositionally biased region" description="Low complexity" evidence="6">
    <location>
        <begin position="490"/>
        <end position="505"/>
    </location>
</feature>
<comment type="subcellular location">
    <subcellularLocation>
        <location evidence="1">Membrane</location>
        <topology evidence="1">Multi-pass membrane protein</topology>
    </subcellularLocation>
</comment>
<feature type="transmembrane region" description="Helical" evidence="7">
    <location>
        <begin position="396"/>
        <end position="419"/>
    </location>
</feature>
<keyword evidence="10" id="KW-1185">Reference proteome</keyword>
<dbReference type="OrthoDB" id="754047at2759"/>
<feature type="transmembrane region" description="Helical" evidence="7">
    <location>
        <begin position="26"/>
        <end position="45"/>
    </location>
</feature>
<dbReference type="InterPro" id="IPR039309">
    <property type="entry name" value="BT1"/>
</dbReference>
<keyword evidence="5 7" id="KW-0472">Membrane</keyword>
<evidence type="ECO:0000313" key="9">
    <source>
        <dbReference type="EMBL" id="KPA75926.1"/>
    </source>
</evidence>
<dbReference type="InterPro" id="IPR004324">
    <property type="entry name" value="FBT"/>
</dbReference>
<sequence>MVLLGIIVAAVIMGQLSDQNKTCDGVIASAVFHLMPAVVFAFNFYGERKNQLERYEDSVLKRQEARDAKNGAAQRQRCRHPVRDEEEDGEDGEDCANEPAGDDALCARSKHHQHEQEKGENAVDAVDEVAAKANAAAEGEQDEEADDDGLVGFSNDLGGVALSDDSQADDGDDDFNDRVRENIWVSAGCVFEINKEVVRANWKIVIYAVVMTCSVITLACVTILGTIWHLLYACIAVVVCCAVCAFLTLPRVIAKANMFVYCDMLFYIQLPGALDSFFLANEACLPGGPHFSYSFYNTVGAVIQNVAGMVGVILFTYVFSEQRYQVVMFVTVTLRVVASIFDLMVVERWNLYIGIPDHAMYICGDTIVYQICYMLNYMPVLMLLSRVVPHGSESMVYGLMAGIGNLGASMSNTIGSLLMELAWPIDTTTTPCDFSNVPWLIITGHLASPFLIVVASFVLLPHARVNDALDLHGHVVQKHLEKEGDEGKAAPDAATTSATTPGTAA</sequence>
<dbReference type="AlphaFoldDB" id="A0A0M9FU58"/>
<dbReference type="Pfam" id="PF03092">
    <property type="entry name" value="BT1"/>
    <property type="match status" value="1"/>
</dbReference>
<reference evidence="9 10" key="1">
    <citation type="submission" date="2015-07" db="EMBL/GenBank/DDBJ databases">
        <title>High-quality genome of monoxenous trypanosomatid Leptomonas pyrrhocoris.</title>
        <authorList>
            <person name="Flegontov P."/>
            <person name="Butenko A."/>
            <person name="Firsov S."/>
            <person name="Vlcek C."/>
            <person name="Logacheva M.D."/>
            <person name="Field M."/>
            <person name="Filatov D."/>
            <person name="Flegontova O."/>
            <person name="Gerasimov E."/>
            <person name="Jackson A.P."/>
            <person name="Kelly S."/>
            <person name="Opperdoes F."/>
            <person name="O'Reilly A."/>
            <person name="Votypka J."/>
            <person name="Yurchenko V."/>
            <person name="Lukes J."/>
        </authorList>
    </citation>
    <scope>NUCLEOTIDE SEQUENCE [LARGE SCALE GENOMIC DNA]</scope>
    <source>
        <strain evidence="9">H10</strain>
    </source>
</reference>
<feature type="transmembrane region" description="Helical" evidence="7">
    <location>
        <begin position="366"/>
        <end position="384"/>
    </location>
</feature>
<evidence type="ECO:0000256" key="8">
    <source>
        <dbReference type="SAM" id="SignalP"/>
    </source>
</evidence>
<feature type="compositionally biased region" description="Basic and acidic residues" evidence="6">
    <location>
        <begin position="480"/>
        <end position="489"/>
    </location>
</feature>
<gene>
    <name evidence="9" type="ORF">ABB37_08094</name>
</gene>
<feature type="region of interest" description="Disordered" evidence="6">
    <location>
        <begin position="480"/>
        <end position="505"/>
    </location>
</feature>
<name>A0A0M9FU58_LEPPY</name>
<comment type="caution">
    <text evidence="9">The sequence shown here is derived from an EMBL/GenBank/DDBJ whole genome shotgun (WGS) entry which is preliminary data.</text>
</comment>
<keyword evidence="3 7" id="KW-0812">Transmembrane</keyword>
<feature type="transmembrane region" description="Helical" evidence="7">
    <location>
        <begin position="294"/>
        <end position="319"/>
    </location>
</feature>
<feature type="compositionally biased region" description="Acidic residues" evidence="6">
    <location>
        <begin position="84"/>
        <end position="96"/>
    </location>
</feature>
<dbReference type="GeneID" id="26908379"/>
<feature type="transmembrane region" description="Helical" evidence="7">
    <location>
        <begin position="256"/>
        <end position="274"/>
    </location>
</feature>
<protein>
    <submittedName>
        <fullName evidence="9">Putative pteridine transporter ft5</fullName>
    </submittedName>
</protein>
<feature type="transmembrane region" description="Helical" evidence="7">
    <location>
        <begin position="326"/>
        <end position="346"/>
    </location>
</feature>
<proteinExistence type="predicted"/>
<evidence type="ECO:0000256" key="2">
    <source>
        <dbReference type="ARBA" id="ARBA00022448"/>
    </source>
</evidence>
<feature type="transmembrane region" description="Helical" evidence="7">
    <location>
        <begin position="230"/>
        <end position="249"/>
    </location>
</feature>
<evidence type="ECO:0000256" key="6">
    <source>
        <dbReference type="SAM" id="MobiDB-lite"/>
    </source>
</evidence>
<evidence type="ECO:0000256" key="3">
    <source>
        <dbReference type="ARBA" id="ARBA00022692"/>
    </source>
</evidence>
<feature type="signal peptide" evidence="8">
    <location>
        <begin position="1"/>
        <end position="17"/>
    </location>
</feature>
<dbReference type="PANTHER" id="PTHR31585:SF51">
    <property type="entry name" value="TRANSPORTER, PUTATIVE-RELATED"/>
    <property type="match status" value="1"/>
</dbReference>
<dbReference type="NCBIfam" id="TIGR00788">
    <property type="entry name" value="fbt"/>
    <property type="match status" value="1"/>
</dbReference>
<keyword evidence="8" id="KW-0732">Signal</keyword>
<feature type="chain" id="PRO_5005835928" evidence="8">
    <location>
        <begin position="18"/>
        <end position="505"/>
    </location>
</feature>
<keyword evidence="2" id="KW-0813">Transport</keyword>
<dbReference type="GO" id="GO:0016020">
    <property type="term" value="C:membrane"/>
    <property type="evidence" value="ECO:0007669"/>
    <property type="project" value="UniProtKB-SubCell"/>
</dbReference>
<evidence type="ECO:0000256" key="4">
    <source>
        <dbReference type="ARBA" id="ARBA00022989"/>
    </source>
</evidence>
<evidence type="ECO:0000256" key="1">
    <source>
        <dbReference type="ARBA" id="ARBA00004141"/>
    </source>
</evidence>
<dbReference type="Proteomes" id="UP000037923">
    <property type="component" value="Unassembled WGS sequence"/>
</dbReference>